<dbReference type="RefSeq" id="WP_236996284.1">
    <property type="nucleotide sequence ID" value="NZ_JAKKOR010000001.1"/>
</dbReference>
<dbReference type="Proteomes" id="UP001200110">
    <property type="component" value="Unassembled WGS sequence"/>
</dbReference>
<dbReference type="Pfam" id="PF16951">
    <property type="entry name" value="MaAIMP_sms"/>
    <property type="match status" value="1"/>
</dbReference>
<dbReference type="EMBL" id="JAKKOR010000001">
    <property type="protein sequence ID" value="MCF8587052.1"/>
    <property type="molecule type" value="Genomic_DNA"/>
</dbReference>
<feature type="region of interest" description="Disordered" evidence="1">
    <location>
        <begin position="35"/>
        <end position="54"/>
    </location>
</feature>
<reference evidence="3 4" key="1">
    <citation type="submission" date="2022-01" db="EMBL/GenBank/DDBJ databases">
        <authorList>
            <person name="Huang Y."/>
        </authorList>
    </citation>
    <scope>NUCLEOTIDE SEQUENCE [LARGE SCALE GENOMIC DNA]</scope>
    <source>
        <strain evidence="3 4">HY366</strain>
    </source>
</reference>
<keyword evidence="2" id="KW-1133">Transmembrane helix</keyword>
<organism evidence="3 4">
    <name type="scientific">Gordonia liuliyuniae</name>
    <dbReference type="NCBI Taxonomy" id="2911517"/>
    <lineage>
        <taxon>Bacteria</taxon>
        <taxon>Bacillati</taxon>
        <taxon>Actinomycetota</taxon>
        <taxon>Actinomycetes</taxon>
        <taxon>Mycobacteriales</taxon>
        <taxon>Gordoniaceae</taxon>
        <taxon>Gordonia</taxon>
    </lineage>
</organism>
<keyword evidence="2" id="KW-0812">Transmembrane</keyword>
<gene>
    <name evidence="3" type="ORF">L5G33_01045</name>
</gene>
<evidence type="ECO:0000256" key="1">
    <source>
        <dbReference type="SAM" id="MobiDB-lite"/>
    </source>
</evidence>
<accession>A0ABS9INB6</accession>
<sequence>MSTTAIIMLVVASLIVWGGLVASVIFIRRYPEVADLRDPDDPAPLGDGGPGSSG</sequence>
<comment type="caution">
    <text evidence="3">The sequence shown here is derived from an EMBL/GenBank/DDBJ whole genome shotgun (WGS) entry which is preliminary data.</text>
</comment>
<feature type="transmembrane region" description="Helical" evidence="2">
    <location>
        <begin position="6"/>
        <end position="27"/>
    </location>
</feature>
<evidence type="ECO:0000313" key="3">
    <source>
        <dbReference type="EMBL" id="MCF8587052.1"/>
    </source>
</evidence>
<protein>
    <submittedName>
        <fullName evidence="3">Methionine/alanine import family NSS transporter small subunit</fullName>
    </submittedName>
</protein>
<dbReference type="InterPro" id="IPR031596">
    <property type="entry name" value="MaAIMP_sms"/>
</dbReference>
<keyword evidence="2" id="KW-0472">Membrane</keyword>
<evidence type="ECO:0000313" key="4">
    <source>
        <dbReference type="Proteomes" id="UP001200110"/>
    </source>
</evidence>
<keyword evidence="4" id="KW-1185">Reference proteome</keyword>
<evidence type="ECO:0000256" key="2">
    <source>
        <dbReference type="SAM" id="Phobius"/>
    </source>
</evidence>
<name>A0ABS9INB6_9ACTN</name>
<dbReference type="NCBIfam" id="NF033493">
    <property type="entry name" value="MetS_like_NSS"/>
    <property type="match status" value="1"/>
</dbReference>
<proteinExistence type="predicted"/>